<dbReference type="KEGG" id="acan:ACA1_088680"/>
<feature type="binding site" evidence="5">
    <location>
        <position position="186"/>
    </location>
    <ligand>
        <name>Fe cation</name>
        <dbReference type="ChEBI" id="CHEBI:24875"/>
        <note>catalytic</note>
    </ligand>
</feature>
<evidence type="ECO:0000256" key="5">
    <source>
        <dbReference type="PIRSR" id="PIRSR604574-2"/>
    </source>
</evidence>
<sequence length="301" mass="33473">MTSRGGQRNARVTPDSKAASTAQAVGVTIAKENHPPAQLRNSGTNLQYVSTPKHGVADAKALAGGHTGKIKVRDGIVVLRNFLDVETQRWLAEICFSMGDEASGAQTGTTGFYQLKKSDKGNGMFKLNMGTRGRMIDSTSSFPPRFAELCVQCLRAAQEVDDTMPDMEPNTNLINFYKPDANFKWHKDSENPQLVKVGKGKPVVSFSIGLSCDFGYKDHYESEEHETVRLDSGDVFIFGGRSRMIVHSVLRVIPHTMPGYMRKHMREGRLNITFREVDGYLDPTQFPRYRVTYDIEDTGNG</sequence>
<dbReference type="EMBL" id="KB007985">
    <property type="protein sequence ID" value="ELR16623.1"/>
    <property type="molecule type" value="Genomic_DNA"/>
</dbReference>
<dbReference type="InterPro" id="IPR037151">
    <property type="entry name" value="AlkB-like_sf"/>
</dbReference>
<dbReference type="Gene3D" id="2.60.120.590">
    <property type="entry name" value="Alpha-ketoglutarate-dependent dioxygenase AlkB-like"/>
    <property type="match status" value="1"/>
</dbReference>
<keyword evidence="4 5" id="KW-0408">Iron</keyword>
<protein>
    <submittedName>
        <fullName evidence="8">Oxidoreductase, 2OGFe(II) oxygenase family protein</fullName>
    </submittedName>
</protein>
<dbReference type="OMA" id="FKWHKDS"/>
<dbReference type="GeneID" id="14917306"/>
<dbReference type="RefSeq" id="XP_004338636.1">
    <property type="nucleotide sequence ID" value="XM_004338588.1"/>
</dbReference>
<evidence type="ECO:0000256" key="6">
    <source>
        <dbReference type="SAM" id="MobiDB-lite"/>
    </source>
</evidence>
<dbReference type="Proteomes" id="UP000011083">
    <property type="component" value="Unassembled WGS sequence"/>
</dbReference>
<evidence type="ECO:0000256" key="4">
    <source>
        <dbReference type="ARBA" id="ARBA00023004"/>
    </source>
</evidence>
<dbReference type="Pfam" id="PF13532">
    <property type="entry name" value="2OG-FeII_Oxy_2"/>
    <property type="match status" value="1"/>
</dbReference>
<evidence type="ECO:0000313" key="9">
    <source>
        <dbReference type="Proteomes" id="UP000011083"/>
    </source>
</evidence>
<keyword evidence="3" id="KW-0560">Oxidoreductase</keyword>
<reference evidence="8 9" key="1">
    <citation type="journal article" date="2013" name="Genome Biol.">
        <title>Genome of Acanthamoeba castellanii highlights extensive lateral gene transfer and early evolution of tyrosine kinase signaling.</title>
        <authorList>
            <person name="Clarke M."/>
            <person name="Lohan A.J."/>
            <person name="Liu B."/>
            <person name="Lagkouvardos I."/>
            <person name="Roy S."/>
            <person name="Zafar N."/>
            <person name="Bertelli C."/>
            <person name="Schilde C."/>
            <person name="Kianianmomeni A."/>
            <person name="Burglin T.R."/>
            <person name="Frech C."/>
            <person name="Turcotte B."/>
            <person name="Kopec K.O."/>
            <person name="Synnott J.M."/>
            <person name="Choo C."/>
            <person name="Paponov I."/>
            <person name="Finkler A."/>
            <person name="Soon Heng Tan C."/>
            <person name="Hutchins A.P."/>
            <person name="Weinmeier T."/>
            <person name="Rattei T."/>
            <person name="Chu J.S."/>
            <person name="Gimenez G."/>
            <person name="Irimia M."/>
            <person name="Rigden D.J."/>
            <person name="Fitzpatrick D.A."/>
            <person name="Lorenzo-Morales J."/>
            <person name="Bateman A."/>
            <person name="Chiu C.H."/>
            <person name="Tang P."/>
            <person name="Hegemann P."/>
            <person name="Fromm H."/>
            <person name="Raoult D."/>
            <person name="Greub G."/>
            <person name="Miranda-Saavedra D."/>
            <person name="Chen N."/>
            <person name="Nash P."/>
            <person name="Ginger M.L."/>
            <person name="Horn M."/>
            <person name="Schaap P."/>
            <person name="Caler L."/>
            <person name="Loftus B."/>
        </authorList>
    </citation>
    <scope>NUCLEOTIDE SEQUENCE [LARGE SCALE GENOMIC DNA]</scope>
    <source>
        <strain evidence="8 9">Neff</strain>
    </source>
</reference>
<comment type="cofactor">
    <cofactor evidence="5">
        <name>Fe(2+)</name>
        <dbReference type="ChEBI" id="CHEBI:29033"/>
    </cofactor>
    <text evidence="5">Binds 1 Fe(2+) ion per subunit.</text>
</comment>
<evidence type="ECO:0000313" key="8">
    <source>
        <dbReference type="EMBL" id="ELR16623.1"/>
    </source>
</evidence>
<dbReference type="VEuPathDB" id="AmoebaDB:ACA1_088680"/>
<dbReference type="InterPro" id="IPR005123">
    <property type="entry name" value="Oxoglu/Fe-dep_dioxygenase_dom"/>
</dbReference>
<evidence type="ECO:0000256" key="2">
    <source>
        <dbReference type="ARBA" id="ARBA00022964"/>
    </source>
</evidence>
<name>L8GVL8_ACACF</name>
<dbReference type="GO" id="GO:0035515">
    <property type="term" value="F:oxidative RNA demethylase activity"/>
    <property type="evidence" value="ECO:0007669"/>
    <property type="project" value="TreeGrafter"/>
</dbReference>
<dbReference type="InterPro" id="IPR027450">
    <property type="entry name" value="AlkB-like"/>
</dbReference>
<dbReference type="PROSITE" id="PS51471">
    <property type="entry name" value="FE2OG_OXY"/>
    <property type="match status" value="1"/>
</dbReference>
<feature type="domain" description="Fe2OG dioxygenase" evidence="7">
    <location>
        <begin position="168"/>
        <end position="278"/>
    </location>
</feature>
<dbReference type="PANTHER" id="PTHR16557:SF2">
    <property type="entry name" value="NUCLEIC ACID DIOXYGENASE ALKBH1"/>
    <property type="match status" value="1"/>
</dbReference>
<dbReference type="GO" id="GO:0008198">
    <property type="term" value="F:ferrous iron binding"/>
    <property type="evidence" value="ECO:0007669"/>
    <property type="project" value="TreeGrafter"/>
</dbReference>
<keyword evidence="1 5" id="KW-0479">Metal-binding</keyword>
<feature type="binding site" evidence="5">
    <location>
        <position position="247"/>
    </location>
    <ligand>
        <name>Fe cation</name>
        <dbReference type="ChEBI" id="CHEBI:24875"/>
        <note>catalytic</note>
    </ligand>
</feature>
<dbReference type="OrthoDB" id="6614653at2759"/>
<dbReference type="PANTHER" id="PTHR16557">
    <property type="entry name" value="ALKYLATED DNA REPAIR PROTEIN ALKB-RELATED"/>
    <property type="match status" value="1"/>
</dbReference>
<feature type="region of interest" description="Disordered" evidence="6">
    <location>
        <begin position="1"/>
        <end position="22"/>
    </location>
</feature>
<evidence type="ECO:0000256" key="1">
    <source>
        <dbReference type="ARBA" id="ARBA00022723"/>
    </source>
</evidence>
<accession>L8GVL8</accession>
<keyword evidence="2" id="KW-0223">Dioxygenase</keyword>
<dbReference type="AlphaFoldDB" id="L8GVL8"/>
<evidence type="ECO:0000256" key="3">
    <source>
        <dbReference type="ARBA" id="ARBA00023002"/>
    </source>
</evidence>
<organism evidence="8 9">
    <name type="scientific">Acanthamoeba castellanii (strain ATCC 30010 / Neff)</name>
    <dbReference type="NCBI Taxonomy" id="1257118"/>
    <lineage>
        <taxon>Eukaryota</taxon>
        <taxon>Amoebozoa</taxon>
        <taxon>Discosea</taxon>
        <taxon>Longamoebia</taxon>
        <taxon>Centramoebida</taxon>
        <taxon>Acanthamoebidae</taxon>
        <taxon>Acanthamoeba</taxon>
    </lineage>
</organism>
<keyword evidence="9" id="KW-1185">Reference proteome</keyword>
<dbReference type="GO" id="GO:0005737">
    <property type="term" value="C:cytoplasm"/>
    <property type="evidence" value="ECO:0007669"/>
    <property type="project" value="TreeGrafter"/>
</dbReference>
<dbReference type="InterPro" id="IPR004574">
    <property type="entry name" value="Alkb"/>
</dbReference>
<evidence type="ECO:0000259" key="7">
    <source>
        <dbReference type="PROSITE" id="PS51471"/>
    </source>
</evidence>
<feature type="binding site" evidence="5">
    <location>
        <position position="188"/>
    </location>
    <ligand>
        <name>Fe cation</name>
        <dbReference type="ChEBI" id="CHEBI:24875"/>
        <note>catalytic</note>
    </ligand>
</feature>
<dbReference type="GO" id="GO:0035513">
    <property type="term" value="P:oxidative RNA demethylation"/>
    <property type="evidence" value="ECO:0007669"/>
    <property type="project" value="TreeGrafter"/>
</dbReference>
<dbReference type="SUPFAM" id="SSF51197">
    <property type="entry name" value="Clavaminate synthase-like"/>
    <property type="match status" value="1"/>
</dbReference>
<gene>
    <name evidence="8" type="ORF">ACA1_088680</name>
</gene>
<dbReference type="GO" id="GO:0035516">
    <property type="term" value="F:broad specificity oxidative DNA demethylase activity"/>
    <property type="evidence" value="ECO:0007669"/>
    <property type="project" value="TreeGrafter"/>
</dbReference>
<proteinExistence type="predicted"/>